<keyword evidence="1" id="KW-1133">Transmembrane helix</keyword>
<sequence length="276" mass="26651">MLKKTFFTGVALAAITTALTIAAPLAAAAAGTTELSASPDQVAVGESSTITATGLGGLEEATFGLDGTPGGSLSTGSGAGSSTVQAAVTDGGATVDFSASAAGTFTVTVGDGENVMGTTTVTVTATQPSGQVTVAVSPATIKVGDTAKVEVSGIEGLPEVSLGLNGPAGGSLSTDGASWSASVQASVTDGTATAEFKAEEAGTYTIAAGDGETSLGETTITVEAASTPTPTPTPAPAPADAFPWVLFWIIIGVVVLAAVVTTIVLLARRKSGDKPA</sequence>
<accession>A0ABP5ANQ6</accession>
<evidence type="ECO:0000313" key="4">
    <source>
        <dbReference type="Proteomes" id="UP001501343"/>
    </source>
</evidence>
<keyword evidence="4" id="KW-1185">Reference proteome</keyword>
<keyword evidence="2" id="KW-0732">Signal</keyword>
<dbReference type="RefSeq" id="WP_248145819.1">
    <property type="nucleotide sequence ID" value="NZ_BAAAOF010000002.1"/>
</dbReference>
<feature type="transmembrane region" description="Helical" evidence="1">
    <location>
        <begin position="241"/>
        <end position="267"/>
    </location>
</feature>
<dbReference type="Proteomes" id="UP001501343">
    <property type="component" value="Unassembled WGS sequence"/>
</dbReference>
<feature type="chain" id="PRO_5045274907" description="Bacterial Ig-like domain-containing protein" evidence="2">
    <location>
        <begin position="23"/>
        <end position="276"/>
    </location>
</feature>
<organism evidence="3 4">
    <name type="scientific">Microbacterium aoyamense</name>
    <dbReference type="NCBI Taxonomy" id="344166"/>
    <lineage>
        <taxon>Bacteria</taxon>
        <taxon>Bacillati</taxon>
        <taxon>Actinomycetota</taxon>
        <taxon>Actinomycetes</taxon>
        <taxon>Micrococcales</taxon>
        <taxon>Microbacteriaceae</taxon>
        <taxon>Microbacterium</taxon>
    </lineage>
</organism>
<dbReference type="EMBL" id="BAAAOF010000002">
    <property type="protein sequence ID" value="GAA1918423.1"/>
    <property type="molecule type" value="Genomic_DNA"/>
</dbReference>
<proteinExistence type="predicted"/>
<gene>
    <name evidence="3" type="ORF">GCM10009775_08760</name>
</gene>
<comment type="caution">
    <text evidence="3">The sequence shown here is derived from an EMBL/GenBank/DDBJ whole genome shotgun (WGS) entry which is preliminary data.</text>
</comment>
<evidence type="ECO:0000313" key="3">
    <source>
        <dbReference type="EMBL" id="GAA1918423.1"/>
    </source>
</evidence>
<reference evidence="4" key="1">
    <citation type="journal article" date="2019" name="Int. J. Syst. Evol. Microbiol.">
        <title>The Global Catalogue of Microorganisms (GCM) 10K type strain sequencing project: providing services to taxonomists for standard genome sequencing and annotation.</title>
        <authorList>
            <consortium name="The Broad Institute Genomics Platform"/>
            <consortium name="The Broad Institute Genome Sequencing Center for Infectious Disease"/>
            <person name="Wu L."/>
            <person name="Ma J."/>
        </authorList>
    </citation>
    <scope>NUCLEOTIDE SEQUENCE [LARGE SCALE GENOMIC DNA]</scope>
    <source>
        <strain evidence="4">JCM 14900</strain>
    </source>
</reference>
<feature type="signal peptide" evidence="2">
    <location>
        <begin position="1"/>
        <end position="22"/>
    </location>
</feature>
<evidence type="ECO:0000256" key="1">
    <source>
        <dbReference type="SAM" id="Phobius"/>
    </source>
</evidence>
<keyword evidence="1" id="KW-0812">Transmembrane</keyword>
<evidence type="ECO:0000256" key="2">
    <source>
        <dbReference type="SAM" id="SignalP"/>
    </source>
</evidence>
<keyword evidence="1" id="KW-0472">Membrane</keyword>
<protein>
    <recommendedName>
        <fullName evidence="5">Bacterial Ig-like domain-containing protein</fullName>
    </recommendedName>
</protein>
<evidence type="ECO:0008006" key="5">
    <source>
        <dbReference type="Google" id="ProtNLM"/>
    </source>
</evidence>
<name>A0ABP5ANQ6_9MICO</name>